<gene>
    <name evidence="2" type="ORF">H6G24_22565</name>
</gene>
<reference evidence="2 3" key="1">
    <citation type="journal article" date="2020" name="ISME J.">
        <title>Comparative genomics reveals insights into cyanobacterial evolution and habitat adaptation.</title>
        <authorList>
            <person name="Chen M.Y."/>
            <person name="Teng W.K."/>
            <person name="Zhao L."/>
            <person name="Hu C.X."/>
            <person name="Zhou Y.K."/>
            <person name="Han B.P."/>
            <person name="Song L.R."/>
            <person name="Shu W.S."/>
        </authorList>
    </citation>
    <scope>NUCLEOTIDE SEQUENCE [LARGE SCALE GENOMIC DNA]</scope>
    <source>
        <strain evidence="2 3">FACHB-288</strain>
    </source>
</reference>
<dbReference type="CDD" id="cd10917">
    <property type="entry name" value="CE4_NodB_like_6s_7s"/>
    <property type="match status" value="1"/>
</dbReference>
<accession>A0ABR8AEC9</accession>
<organism evidence="2 3">
    <name type="scientific">Calothrix parietina FACHB-288</name>
    <dbReference type="NCBI Taxonomy" id="2692896"/>
    <lineage>
        <taxon>Bacteria</taxon>
        <taxon>Bacillati</taxon>
        <taxon>Cyanobacteriota</taxon>
        <taxon>Cyanophyceae</taxon>
        <taxon>Nostocales</taxon>
        <taxon>Calotrichaceae</taxon>
        <taxon>Calothrix</taxon>
    </lineage>
</organism>
<dbReference type="Pfam" id="PF01522">
    <property type="entry name" value="Polysacc_deac_1"/>
    <property type="match status" value="1"/>
</dbReference>
<dbReference type="Proteomes" id="UP000658514">
    <property type="component" value="Unassembled WGS sequence"/>
</dbReference>
<proteinExistence type="predicted"/>
<name>A0ABR8AEC9_9CYAN</name>
<dbReference type="EMBL" id="JACJQH010000039">
    <property type="protein sequence ID" value="MBD2198253.1"/>
    <property type="molecule type" value="Genomic_DNA"/>
</dbReference>
<feature type="domain" description="NodB homology" evidence="1">
    <location>
        <begin position="100"/>
        <end position="280"/>
    </location>
</feature>
<protein>
    <submittedName>
        <fullName evidence="2">Polysaccharide deacetylase family protein</fullName>
    </submittedName>
</protein>
<dbReference type="InterPro" id="IPR002509">
    <property type="entry name" value="NODB_dom"/>
</dbReference>
<dbReference type="SUPFAM" id="SSF88713">
    <property type="entry name" value="Glycoside hydrolase/deacetylase"/>
    <property type="match status" value="1"/>
</dbReference>
<dbReference type="PANTHER" id="PTHR10587:SF125">
    <property type="entry name" value="POLYSACCHARIDE DEACETYLASE YHEN-RELATED"/>
    <property type="match status" value="1"/>
</dbReference>
<dbReference type="PROSITE" id="PS51677">
    <property type="entry name" value="NODB"/>
    <property type="match status" value="1"/>
</dbReference>
<comment type="caution">
    <text evidence="2">The sequence shown here is derived from an EMBL/GenBank/DDBJ whole genome shotgun (WGS) entry which is preliminary data.</text>
</comment>
<evidence type="ECO:0000313" key="2">
    <source>
        <dbReference type="EMBL" id="MBD2198253.1"/>
    </source>
</evidence>
<dbReference type="InterPro" id="IPR050248">
    <property type="entry name" value="Polysacc_deacetylase_ArnD"/>
</dbReference>
<dbReference type="Gene3D" id="3.20.20.370">
    <property type="entry name" value="Glycoside hydrolase/deacetylase"/>
    <property type="match status" value="1"/>
</dbReference>
<keyword evidence="3" id="KW-1185">Reference proteome</keyword>
<sequence>MSFWAPDVTDNHHQQHKIITVFAIALSVTACSLTAGITPQLKTHQLPTKVNSVPVSQENLTSQINSQSQAPNKVKNLNFTVPPTFQGKTVYHVQPQNNEKVIALSIDDGPWPKTTIQMLDILKQNDVKATFFWVGQAIQANPEIAKRVVAEGHAIGNHTWHHWYRRMDLATAKSEIERTNELIYKTTGVKTSLFRPPGGVLNNGLAAYAKSQNYAVIMWSQTSADTDPRAKSQVFVKNVLRDAKPGSIVLMHDGGGDRTRTVQALPEIITRLKQQGYRFVTVPELLQIQQSIVNSQ</sequence>
<evidence type="ECO:0000259" key="1">
    <source>
        <dbReference type="PROSITE" id="PS51677"/>
    </source>
</evidence>
<dbReference type="PANTHER" id="PTHR10587">
    <property type="entry name" value="GLYCOSYL TRANSFERASE-RELATED"/>
    <property type="match status" value="1"/>
</dbReference>
<dbReference type="InterPro" id="IPR011330">
    <property type="entry name" value="Glyco_hydro/deAcase_b/a-brl"/>
</dbReference>
<evidence type="ECO:0000313" key="3">
    <source>
        <dbReference type="Proteomes" id="UP000658514"/>
    </source>
</evidence>